<reference evidence="1 2" key="1">
    <citation type="submission" date="2020-04" db="EMBL/GenBank/DDBJ databases">
        <authorList>
            <person name="De Canck E."/>
        </authorList>
    </citation>
    <scope>NUCLEOTIDE SEQUENCE [LARGE SCALE GENOMIC DNA]</scope>
    <source>
        <strain evidence="1 2">LMG 28614</strain>
    </source>
</reference>
<organism evidence="1 2">
    <name type="scientific">Paraburkholderia ultramafica</name>
    <dbReference type="NCBI Taxonomy" id="1544867"/>
    <lineage>
        <taxon>Bacteria</taxon>
        <taxon>Pseudomonadati</taxon>
        <taxon>Pseudomonadota</taxon>
        <taxon>Betaproteobacteria</taxon>
        <taxon>Burkholderiales</taxon>
        <taxon>Burkholderiaceae</taxon>
        <taxon>Paraburkholderia</taxon>
    </lineage>
</organism>
<keyword evidence="2" id="KW-1185">Reference proteome</keyword>
<accession>A0A6S7B204</accession>
<dbReference type="RefSeq" id="WP_175148176.1">
    <property type="nucleotide sequence ID" value="NZ_CADIKK010000002.1"/>
</dbReference>
<protein>
    <submittedName>
        <fullName evidence="1">Uncharacterized protein</fullName>
    </submittedName>
</protein>
<gene>
    <name evidence="1" type="ORF">LMG28614_00722</name>
</gene>
<dbReference type="EMBL" id="CADIKK010000002">
    <property type="protein sequence ID" value="CAB3778766.1"/>
    <property type="molecule type" value="Genomic_DNA"/>
</dbReference>
<name>A0A6S7B204_9BURK</name>
<evidence type="ECO:0000313" key="2">
    <source>
        <dbReference type="Proteomes" id="UP000494365"/>
    </source>
</evidence>
<dbReference type="AlphaFoldDB" id="A0A6S7B204"/>
<evidence type="ECO:0000313" key="1">
    <source>
        <dbReference type="EMBL" id="CAB3778766.1"/>
    </source>
</evidence>
<dbReference type="Proteomes" id="UP000494365">
    <property type="component" value="Unassembled WGS sequence"/>
</dbReference>
<proteinExistence type="predicted"/>
<sequence length="255" mass="27181">MADIDIKLPDAIQQQLAIPLCVDLRLPKPTLPQIRLPTGGTIQGIADLTKGIPSDCSLNFSLALQLAPIMGSIECIVKVLALITPLIDVVKGLGPPPDGPKLLKAIPEFLKAADAMKRCLLVPTPFAMFPFVKDILALIIAMLRCLVQQLRSIIKTLGELELSIAAATRAGNTQLLSALQCARENQQTALESTMQGVEPVKVLLTLARPFLDIAQVPDITIPPLAPTADLTALTGTLNTLQSVLQTLQAIVDTLP</sequence>